<protein>
    <submittedName>
        <fullName evidence="1">Uncharacterized protein</fullName>
    </submittedName>
</protein>
<dbReference type="RefSeq" id="WP_222426982.1">
    <property type="nucleotide sequence ID" value="NZ_LR213803.1"/>
</dbReference>
<gene>
    <name evidence="1" type="ORF">H1P_430003</name>
</gene>
<evidence type="ECO:0000313" key="1">
    <source>
        <dbReference type="EMBL" id="VEP16275.1"/>
    </source>
</evidence>
<dbReference type="InterPro" id="IPR029024">
    <property type="entry name" value="TerB-like"/>
</dbReference>
<accession>A0A563VXY6</accession>
<organism evidence="1 2">
    <name type="scientific">Hyella patelloides LEGE 07179</name>
    <dbReference type="NCBI Taxonomy" id="945734"/>
    <lineage>
        <taxon>Bacteria</taxon>
        <taxon>Bacillati</taxon>
        <taxon>Cyanobacteriota</taxon>
        <taxon>Cyanophyceae</taxon>
        <taxon>Pleurocapsales</taxon>
        <taxon>Hyellaceae</taxon>
        <taxon>Hyella</taxon>
    </lineage>
</organism>
<name>A0A563VXY6_9CYAN</name>
<dbReference type="Proteomes" id="UP000320055">
    <property type="component" value="Unassembled WGS sequence"/>
</dbReference>
<proteinExistence type="predicted"/>
<dbReference type="EMBL" id="CAACVJ010000368">
    <property type="protein sequence ID" value="VEP16275.1"/>
    <property type="molecule type" value="Genomic_DNA"/>
</dbReference>
<dbReference type="SUPFAM" id="SSF158682">
    <property type="entry name" value="TerB-like"/>
    <property type="match status" value="1"/>
</dbReference>
<keyword evidence="2" id="KW-1185">Reference proteome</keyword>
<evidence type="ECO:0000313" key="2">
    <source>
        <dbReference type="Proteomes" id="UP000320055"/>
    </source>
</evidence>
<sequence>MLVNKQINLDVISCLLNEVLKSEGVTAKKVSFKNDYLQILLEADNIPDREKCISFISKQLIQLNIESIVKVYGKQKEEDFPEWVVELSIEIQSQANIAELAQKRNIEAIIDLVSNNLDIESINVKASWKNDCLQLVLFSSQKIDQELATTIKNNIFDLKIEECNKLKIYSQQIDDDFPDWMKEFEIEQVNALEKTIKESLQITENKDNLFSIWNSFTQTITTAGENVSNSITYAGQSAVETITWASSTVGETVLKATDGVGYLFEIVQNSPQLNELTKTLKVDWIVQIIDKVDVVKAEVEVQELQSKYTHENPSEIAHRIITSKAMYAGGAGLASSLLPGFAAAMFTVDLTANMLLQAEMVYQIACAYGLDIKDSARKGEVLAIFGLSLGGSQILKSGSQYALKAGLGFLRNIPAAGAAIGASTNALMIYSLGYGACRFYEAKATNVTMEATLEDIQKENNSYLEKAIEQEVIIDQILVHVVVAGNPDKNWQTIMPELKSLNLSPASLETISKNIKSPPSLEELLERLNQDFAISLLAQCQKVANLDGVINIEEAKIIAKIARKIDID</sequence>
<reference evidence="1 2" key="1">
    <citation type="submission" date="2019-01" db="EMBL/GenBank/DDBJ databases">
        <authorList>
            <person name="Brito A."/>
        </authorList>
    </citation>
    <scope>NUCLEOTIDE SEQUENCE [LARGE SCALE GENOMIC DNA]</scope>
    <source>
        <strain evidence="1">1</strain>
    </source>
</reference>
<dbReference type="AlphaFoldDB" id="A0A563VXY6"/>